<sequence length="173" mass="18919">MSSEPRRVRASDAEREEYARIVRGAMGEGRLTLEEGEERLATVYAARYRDELPPFVADLPDSEPESPPGPEHKESRERRRAGSRITVAAAVTAVLVGLWALSGAHVFWPLIPLLIIWFGLLRRHWWRHCGDWPGPGPWAGRGPWPGPGPWAGRGPWPGPGPGEGPAGGVSGNQ</sequence>
<dbReference type="EMBL" id="BOON01000012">
    <property type="protein sequence ID" value="GII21776.1"/>
    <property type="molecule type" value="Genomic_DNA"/>
</dbReference>
<dbReference type="InterPro" id="IPR012551">
    <property type="entry name" value="DUF1707_SHOCT-like"/>
</dbReference>
<feature type="transmembrane region" description="Helical" evidence="2">
    <location>
        <begin position="81"/>
        <end position="100"/>
    </location>
</feature>
<dbReference type="RefSeq" id="WP_239088059.1">
    <property type="nucleotide sequence ID" value="NZ_BOON01000012.1"/>
</dbReference>
<comment type="caution">
    <text evidence="4">The sequence shown here is derived from an EMBL/GenBank/DDBJ whole genome shotgun (WGS) entry which is preliminary data.</text>
</comment>
<feature type="transmembrane region" description="Helical" evidence="2">
    <location>
        <begin position="106"/>
        <end position="121"/>
    </location>
</feature>
<gene>
    <name evidence="4" type="ORF">Pme01_13730</name>
</gene>
<evidence type="ECO:0000256" key="2">
    <source>
        <dbReference type="SAM" id="Phobius"/>
    </source>
</evidence>
<keyword evidence="2" id="KW-0812">Transmembrane</keyword>
<dbReference type="Proteomes" id="UP000599074">
    <property type="component" value="Unassembled WGS sequence"/>
</dbReference>
<feature type="region of interest" description="Disordered" evidence="1">
    <location>
        <begin position="138"/>
        <end position="173"/>
    </location>
</feature>
<dbReference type="AlphaFoldDB" id="A0A8J3TAN0"/>
<organism evidence="4 5">
    <name type="scientific">Planosporangium mesophilum</name>
    <dbReference type="NCBI Taxonomy" id="689768"/>
    <lineage>
        <taxon>Bacteria</taxon>
        <taxon>Bacillati</taxon>
        <taxon>Actinomycetota</taxon>
        <taxon>Actinomycetes</taxon>
        <taxon>Micromonosporales</taxon>
        <taxon>Micromonosporaceae</taxon>
        <taxon>Planosporangium</taxon>
    </lineage>
</organism>
<accession>A0A8J3TAN0</accession>
<dbReference type="Pfam" id="PF08044">
    <property type="entry name" value="DUF1707"/>
    <property type="match status" value="1"/>
</dbReference>
<keyword evidence="2" id="KW-1133">Transmembrane helix</keyword>
<keyword evidence="5" id="KW-1185">Reference proteome</keyword>
<feature type="domain" description="DUF1707" evidence="3">
    <location>
        <begin position="8"/>
        <end position="60"/>
    </location>
</feature>
<dbReference type="PANTHER" id="PTHR40763:SF4">
    <property type="entry name" value="DUF1707 DOMAIN-CONTAINING PROTEIN"/>
    <property type="match status" value="1"/>
</dbReference>
<proteinExistence type="predicted"/>
<feature type="region of interest" description="Disordered" evidence="1">
    <location>
        <begin position="54"/>
        <end position="82"/>
    </location>
</feature>
<evidence type="ECO:0000259" key="3">
    <source>
        <dbReference type="Pfam" id="PF08044"/>
    </source>
</evidence>
<evidence type="ECO:0000313" key="5">
    <source>
        <dbReference type="Proteomes" id="UP000599074"/>
    </source>
</evidence>
<protein>
    <recommendedName>
        <fullName evidence="3">DUF1707 domain-containing protein</fullName>
    </recommendedName>
</protein>
<reference evidence="4" key="1">
    <citation type="submission" date="2021-01" db="EMBL/GenBank/DDBJ databases">
        <title>Whole genome shotgun sequence of Planosporangium mesophilum NBRC 109066.</title>
        <authorList>
            <person name="Komaki H."/>
            <person name="Tamura T."/>
        </authorList>
    </citation>
    <scope>NUCLEOTIDE SEQUENCE</scope>
    <source>
        <strain evidence="4">NBRC 109066</strain>
    </source>
</reference>
<evidence type="ECO:0000313" key="4">
    <source>
        <dbReference type="EMBL" id="GII21776.1"/>
    </source>
</evidence>
<keyword evidence="2" id="KW-0472">Membrane</keyword>
<feature type="compositionally biased region" description="Gly residues" evidence="1">
    <location>
        <begin position="163"/>
        <end position="173"/>
    </location>
</feature>
<evidence type="ECO:0000256" key="1">
    <source>
        <dbReference type="SAM" id="MobiDB-lite"/>
    </source>
</evidence>
<dbReference type="PANTHER" id="PTHR40763">
    <property type="entry name" value="MEMBRANE PROTEIN-RELATED"/>
    <property type="match status" value="1"/>
</dbReference>
<name>A0A8J3TAN0_9ACTN</name>